<name>A0ABW2B5K7_9RHOB</name>
<dbReference type="Proteomes" id="UP001596353">
    <property type="component" value="Unassembled WGS sequence"/>
</dbReference>
<organism evidence="1 2">
    <name type="scientific">Sulfitobacter porphyrae</name>
    <dbReference type="NCBI Taxonomy" id="1246864"/>
    <lineage>
        <taxon>Bacteria</taxon>
        <taxon>Pseudomonadati</taxon>
        <taxon>Pseudomonadota</taxon>
        <taxon>Alphaproteobacteria</taxon>
        <taxon>Rhodobacterales</taxon>
        <taxon>Roseobacteraceae</taxon>
        <taxon>Sulfitobacter</taxon>
    </lineage>
</organism>
<evidence type="ECO:0000313" key="2">
    <source>
        <dbReference type="Proteomes" id="UP001596353"/>
    </source>
</evidence>
<protein>
    <recommendedName>
        <fullName evidence="3">DUF2190 family protein</fullName>
    </recommendedName>
</protein>
<evidence type="ECO:0000313" key="1">
    <source>
        <dbReference type="EMBL" id="MFC6760452.1"/>
    </source>
</evidence>
<accession>A0ABW2B5K7</accession>
<sequence>MTTANVVFAGPAEAVKPLMKEANIKAGESLVGGMLVALSSGEWEAHGTADVGGDIYIIDMDTVGQKAVTAALTVGQSSPAFIPQVGYSYNLVLAASQTITIGEALSSNGAGAVKSAAVDGTSEALFVAEEDLTTTGATGRIRARYNPTGVNAIE</sequence>
<comment type="caution">
    <text evidence="1">The sequence shown here is derived from an EMBL/GenBank/DDBJ whole genome shotgun (WGS) entry which is preliminary data.</text>
</comment>
<proteinExistence type="predicted"/>
<evidence type="ECO:0008006" key="3">
    <source>
        <dbReference type="Google" id="ProtNLM"/>
    </source>
</evidence>
<reference evidence="2" key="1">
    <citation type="journal article" date="2019" name="Int. J. Syst. Evol. Microbiol.">
        <title>The Global Catalogue of Microorganisms (GCM) 10K type strain sequencing project: providing services to taxonomists for standard genome sequencing and annotation.</title>
        <authorList>
            <consortium name="The Broad Institute Genomics Platform"/>
            <consortium name="The Broad Institute Genome Sequencing Center for Infectious Disease"/>
            <person name="Wu L."/>
            <person name="Ma J."/>
        </authorList>
    </citation>
    <scope>NUCLEOTIDE SEQUENCE [LARGE SCALE GENOMIC DNA]</scope>
    <source>
        <strain evidence="2">CCUG 66188</strain>
    </source>
</reference>
<gene>
    <name evidence="1" type="ORF">ACFQFQ_14645</name>
</gene>
<dbReference type="EMBL" id="JBHSWG010000001">
    <property type="protein sequence ID" value="MFC6760452.1"/>
    <property type="molecule type" value="Genomic_DNA"/>
</dbReference>
<keyword evidence="2" id="KW-1185">Reference proteome</keyword>